<feature type="region of interest" description="Disordered" evidence="8">
    <location>
        <begin position="117"/>
        <end position="236"/>
    </location>
</feature>
<dbReference type="AlphaFoldDB" id="A0A2A3YJ99"/>
<evidence type="ECO:0000256" key="2">
    <source>
        <dbReference type="ARBA" id="ARBA00022723"/>
    </source>
</evidence>
<evidence type="ECO:0000256" key="6">
    <source>
        <dbReference type="PIRSR" id="PIRSR604808-2"/>
    </source>
</evidence>
<name>A0A2A3YJ99_9MICO</name>
<dbReference type="PANTHER" id="PTHR43250">
    <property type="entry name" value="EXODEOXYRIBONUCLEASE III"/>
    <property type="match status" value="1"/>
</dbReference>
<evidence type="ECO:0000256" key="1">
    <source>
        <dbReference type="ARBA" id="ARBA00007092"/>
    </source>
</evidence>
<comment type="cofactor">
    <cofactor evidence="6">
        <name>Mg(2+)</name>
        <dbReference type="ChEBI" id="CHEBI:18420"/>
    </cofactor>
    <cofactor evidence="6">
        <name>Mn(2+)</name>
        <dbReference type="ChEBI" id="CHEBI:29035"/>
    </cofactor>
    <text evidence="6">Probably binds two magnesium or manganese ions per subunit.</text>
</comment>
<sequence length="439" mass="46529">MLRIATANINGIRASRRRGFDDWLAGRGCDVVALQEVRAQADKIPDGSFGDYHVALDTGTLPGRNGVAVLTRHPPAAVRTWGGTAFIGVPAASDAPAEVVARAEVGAFTETGAFAEAVGPTGHVPDPPGRDAVTGGPLVTSSGDIARAPHQRPADDSNPAPSAPGTAPSTQSTAPSASGLAPSMQSTAPSAPGRAPWAPDMALSAPGSALSAPGSAEPADRPDSSPAPAPVASPDHVPLARGLGPFADQGRYLEVDLADVPVTIACLYLPKGGLPAHLQRPGRMREAPDGGARYARKMRFMAAFSRYLTRTRRAAAAAGREFLLMGDLNIAHTTQDLAAWRRNQKNDGFLPEEREWFGQQLSPRTLVDVVRSLHPDEDGPYSWWSWLGQSFAKDAGWRLDYHLATPHLARSAVRAEVDREFRGVRLSDHSPVVVDYDLR</sequence>
<protein>
    <recommendedName>
        <fullName evidence="9">Endonuclease/exonuclease/phosphatase domain-containing protein</fullName>
    </recommendedName>
</protein>
<dbReference type="PANTHER" id="PTHR43250:SF2">
    <property type="entry name" value="EXODEOXYRIBONUCLEASE III"/>
    <property type="match status" value="1"/>
</dbReference>
<evidence type="ECO:0000256" key="3">
    <source>
        <dbReference type="ARBA" id="ARBA00022801"/>
    </source>
</evidence>
<feature type="binding site" evidence="6">
    <location>
        <position position="329"/>
    </location>
    <ligand>
        <name>Mg(2+)</name>
        <dbReference type="ChEBI" id="CHEBI:18420"/>
        <label>1</label>
    </ligand>
</feature>
<accession>A0A2A3YJ99</accession>
<dbReference type="RefSeq" id="WP_096197014.1">
    <property type="nucleotide sequence ID" value="NZ_JBQQHC010000005.1"/>
</dbReference>
<dbReference type="EMBL" id="NRGR01000015">
    <property type="protein sequence ID" value="PCC39309.1"/>
    <property type="molecule type" value="Genomic_DNA"/>
</dbReference>
<evidence type="ECO:0000256" key="7">
    <source>
        <dbReference type="PIRSR" id="PIRSR604808-3"/>
    </source>
</evidence>
<evidence type="ECO:0000256" key="5">
    <source>
        <dbReference type="PIRSR" id="PIRSR604808-1"/>
    </source>
</evidence>
<dbReference type="NCBIfam" id="TIGR00633">
    <property type="entry name" value="xth"/>
    <property type="match status" value="1"/>
</dbReference>
<gene>
    <name evidence="10" type="ORF">CIK66_08525</name>
</gene>
<dbReference type="SUPFAM" id="SSF56219">
    <property type="entry name" value="DNase I-like"/>
    <property type="match status" value="1"/>
</dbReference>
<feature type="binding site" evidence="6">
    <location>
        <position position="8"/>
    </location>
    <ligand>
        <name>Mg(2+)</name>
        <dbReference type="ChEBI" id="CHEBI:18420"/>
        <label>1</label>
    </ligand>
</feature>
<feature type="site" description="Transition state stabilizer" evidence="7">
    <location>
        <position position="329"/>
    </location>
</feature>
<feature type="binding site" evidence="6">
    <location>
        <position position="36"/>
    </location>
    <ligand>
        <name>Mg(2+)</name>
        <dbReference type="ChEBI" id="CHEBI:18420"/>
        <label>1</label>
    </ligand>
</feature>
<dbReference type="GO" id="GO:0006281">
    <property type="term" value="P:DNA repair"/>
    <property type="evidence" value="ECO:0007669"/>
    <property type="project" value="InterPro"/>
</dbReference>
<feature type="active site" description="Proton donor/acceptor" evidence="5">
    <location>
        <position position="327"/>
    </location>
</feature>
<dbReference type="Proteomes" id="UP000218598">
    <property type="component" value="Unassembled WGS sequence"/>
</dbReference>
<evidence type="ECO:0000256" key="4">
    <source>
        <dbReference type="ARBA" id="ARBA00022842"/>
    </source>
</evidence>
<dbReference type="InterPro" id="IPR037493">
    <property type="entry name" value="ExoIII-like"/>
</dbReference>
<feature type="binding site" evidence="6">
    <location>
        <position position="327"/>
    </location>
    <ligand>
        <name>Mg(2+)</name>
        <dbReference type="ChEBI" id="CHEBI:18420"/>
        <label>1</label>
    </ligand>
</feature>
<feature type="domain" description="Endonuclease/exonuclease/phosphatase" evidence="9">
    <location>
        <begin position="5"/>
        <end position="86"/>
    </location>
</feature>
<keyword evidence="3" id="KW-0378">Hydrolase</keyword>
<dbReference type="InterPro" id="IPR036691">
    <property type="entry name" value="Endo/exonu/phosph_ase_sf"/>
</dbReference>
<evidence type="ECO:0000313" key="10">
    <source>
        <dbReference type="EMBL" id="PCC39309.1"/>
    </source>
</evidence>
<feature type="active site" evidence="5">
    <location>
        <position position="268"/>
    </location>
</feature>
<reference evidence="10 11" key="1">
    <citation type="journal article" date="2017" name="Elife">
        <title>Extensive horizontal gene transfer in cheese-associated bacteria.</title>
        <authorList>
            <person name="Bonham K.S."/>
            <person name="Wolfe B.E."/>
            <person name="Dutton R.J."/>
        </authorList>
    </citation>
    <scope>NUCLEOTIDE SEQUENCE [LARGE SCALE GENOMIC DNA]</scope>
    <source>
        <strain evidence="10 11">341_9</strain>
    </source>
</reference>
<keyword evidence="11" id="KW-1185">Reference proteome</keyword>
<dbReference type="InterPro" id="IPR005135">
    <property type="entry name" value="Endo/exonuclease/phosphatase"/>
</dbReference>
<organism evidence="10 11">
    <name type="scientific">Brachybacterium alimentarium</name>
    <dbReference type="NCBI Taxonomy" id="47845"/>
    <lineage>
        <taxon>Bacteria</taxon>
        <taxon>Bacillati</taxon>
        <taxon>Actinomycetota</taxon>
        <taxon>Actinomycetes</taxon>
        <taxon>Micrococcales</taxon>
        <taxon>Dermabacteraceae</taxon>
        <taxon>Brachybacterium</taxon>
    </lineage>
</organism>
<dbReference type="InterPro" id="IPR004808">
    <property type="entry name" value="AP_endonuc_1"/>
</dbReference>
<evidence type="ECO:0000259" key="9">
    <source>
        <dbReference type="Pfam" id="PF03372"/>
    </source>
</evidence>
<feature type="compositionally biased region" description="Low complexity" evidence="8">
    <location>
        <begin position="156"/>
        <end position="178"/>
    </location>
</feature>
<feature type="binding site" evidence="6">
    <location>
        <position position="429"/>
    </location>
    <ligand>
        <name>Mg(2+)</name>
        <dbReference type="ChEBI" id="CHEBI:18420"/>
        <label>1</label>
    </ligand>
</feature>
<evidence type="ECO:0000313" key="11">
    <source>
        <dbReference type="Proteomes" id="UP000218598"/>
    </source>
</evidence>
<dbReference type="Pfam" id="PF03372">
    <property type="entry name" value="Exo_endo_phos"/>
    <property type="match status" value="2"/>
</dbReference>
<proteinExistence type="inferred from homology"/>
<dbReference type="GO" id="GO:0008311">
    <property type="term" value="F:double-stranded DNA 3'-5' DNA exonuclease activity"/>
    <property type="evidence" value="ECO:0007669"/>
    <property type="project" value="InterPro"/>
</dbReference>
<comment type="similarity">
    <text evidence="1">Belongs to the DNA repair enzymes AP/ExoA family.</text>
</comment>
<comment type="caution">
    <text evidence="10">The sequence shown here is derived from an EMBL/GenBank/DDBJ whole genome shotgun (WGS) entry which is preliminary data.</text>
</comment>
<keyword evidence="4 6" id="KW-0460">Magnesium</keyword>
<dbReference type="OrthoDB" id="9803914at2"/>
<feature type="compositionally biased region" description="Low complexity" evidence="8">
    <location>
        <begin position="202"/>
        <end position="217"/>
    </location>
</feature>
<dbReference type="Gene3D" id="3.60.10.10">
    <property type="entry name" value="Endonuclease/exonuclease/phosphatase"/>
    <property type="match status" value="2"/>
</dbReference>
<dbReference type="PROSITE" id="PS51435">
    <property type="entry name" value="AP_NUCLEASE_F1_4"/>
    <property type="match status" value="1"/>
</dbReference>
<keyword evidence="6" id="KW-0464">Manganese</keyword>
<feature type="site" description="Interaction with DNA substrate" evidence="7">
    <location>
        <position position="429"/>
    </location>
</feature>
<feature type="binding site" evidence="6">
    <location>
        <position position="428"/>
    </location>
    <ligand>
        <name>Mg(2+)</name>
        <dbReference type="ChEBI" id="CHEBI:18420"/>
        <label>1</label>
    </ligand>
</feature>
<feature type="site" description="Important for catalytic activity" evidence="7">
    <location>
        <position position="400"/>
    </location>
</feature>
<evidence type="ECO:0000256" key="8">
    <source>
        <dbReference type="SAM" id="MobiDB-lite"/>
    </source>
</evidence>
<keyword evidence="2 6" id="KW-0479">Metal-binding</keyword>
<feature type="domain" description="Endonuclease/exonuclease/phosphatase" evidence="9">
    <location>
        <begin position="277"/>
        <end position="429"/>
    </location>
</feature>
<dbReference type="GO" id="GO:0046872">
    <property type="term" value="F:metal ion binding"/>
    <property type="evidence" value="ECO:0007669"/>
    <property type="project" value="UniProtKB-KW"/>
</dbReference>
<feature type="active site" description="Proton acceptor" evidence="5">
    <location>
        <position position="429"/>
    </location>
</feature>